<dbReference type="GO" id="GO:0016651">
    <property type="term" value="F:oxidoreductase activity, acting on NAD(P)H"/>
    <property type="evidence" value="ECO:0007669"/>
    <property type="project" value="InterPro"/>
</dbReference>
<dbReference type="PANTHER" id="PTHR45348:SF2">
    <property type="entry name" value="ZINC-TYPE ALCOHOL DEHYDROGENASE-LIKE PROTEIN C2E1P3.01"/>
    <property type="match status" value="1"/>
</dbReference>
<dbReference type="CDD" id="cd08249">
    <property type="entry name" value="enoyl_reductase_like"/>
    <property type="match status" value="1"/>
</dbReference>
<dbReference type="SMART" id="SM00829">
    <property type="entry name" value="PKS_ER"/>
    <property type="match status" value="1"/>
</dbReference>
<protein>
    <submittedName>
        <fullName evidence="5">GroES-like protein</fullName>
    </submittedName>
</protein>
<dbReference type="SUPFAM" id="SSF51735">
    <property type="entry name" value="NAD(P)-binding Rossmann-fold domains"/>
    <property type="match status" value="1"/>
</dbReference>
<evidence type="ECO:0000256" key="2">
    <source>
        <dbReference type="ARBA" id="ARBA00011245"/>
    </source>
</evidence>
<evidence type="ECO:0000256" key="3">
    <source>
        <dbReference type="ARBA" id="ARBA00023002"/>
    </source>
</evidence>
<name>A0A8E2JHW5_9PEZI</name>
<dbReference type="PANTHER" id="PTHR45348">
    <property type="entry name" value="HYPOTHETICAL OXIDOREDUCTASE (EUROFUNG)"/>
    <property type="match status" value="1"/>
</dbReference>
<dbReference type="InterPro" id="IPR020843">
    <property type="entry name" value="ER"/>
</dbReference>
<comment type="similarity">
    <text evidence="1">Belongs to the zinc-containing alcohol dehydrogenase family.</text>
</comment>
<keyword evidence="6" id="KW-1185">Reference proteome</keyword>
<dbReference type="EMBL" id="KV744867">
    <property type="protein sequence ID" value="OCK83204.1"/>
    <property type="molecule type" value="Genomic_DNA"/>
</dbReference>
<dbReference type="AlphaFoldDB" id="A0A8E2JHW5"/>
<gene>
    <name evidence="5" type="ORF">K432DRAFT_347634</name>
</gene>
<evidence type="ECO:0000256" key="1">
    <source>
        <dbReference type="ARBA" id="ARBA00008072"/>
    </source>
</evidence>
<evidence type="ECO:0000313" key="6">
    <source>
        <dbReference type="Proteomes" id="UP000250266"/>
    </source>
</evidence>
<sequence>MKGVAISQVGSPAVVVDDLEIPEPDENQVLVKSIYTAINPVDSYMAMSGILVVDWPFILGCDAAGIVVKAGSAASTPLGPLKPGDEVCGCTRLGTKGHSTCQEFFLMDAALTIPKPKNISLPQAATIGVGAYTACLGVFNGLRLPLPSPSDLPTPRDEWALVIGGASSVGKYAVQLLVALGFKVITTCSARSNEVVRAIGASANIDYKKSQEDQISEILSVTGGRLGRIFDSTAANHDFAKAVFKQTPGSSKLFATTCDWIPMPETDFEGGIPYQIKLGSIGQPDAAELNQNINSFISLIVGLVEAGKIVPSDYDIVGSGGFQGVAEAWKYQQEGKGGSKKVLVKLQDV</sequence>
<dbReference type="Gene3D" id="3.90.180.10">
    <property type="entry name" value="Medium-chain alcohol dehydrogenases, catalytic domain"/>
    <property type="match status" value="1"/>
</dbReference>
<organism evidence="5 6">
    <name type="scientific">Lepidopterella palustris CBS 459.81</name>
    <dbReference type="NCBI Taxonomy" id="1314670"/>
    <lineage>
        <taxon>Eukaryota</taxon>
        <taxon>Fungi</taxon>
        <taxon>Dikarya</taxon>
        <taxon>Ascomycota</taxon>
        <taxon>Pezizomycotina</taxon>
        <taxon>Dothideomycetes</taxon>
        <taxon>Pleosporomycetidae</taxon>
        <taxon>Mytilinidiales</taxon>
        <taxon>Argynnaceae</taxon>
        <taxon>Lepidopterella</taxon>
    </lineage>
</organism>
<dbReference type="OrthoDB" id="48317at2759"/>
<reference evidence="5 6" key="1">
    <citation type="journal article" date="2016" name="Nat. Commun.">
        <title>Ectomycorrhizal ecology is imprinted in the genome of the dominant symbiotic fungus Cenococcum geophilum.</title>
        <authorList>
            <consortium name="DOE Joint Genome Institute"/>
            <person name="Peter M."/>
            <person name="Kohler A."/>
            <person name="Ohm R.A."/>
            <person name="Kuo A."/>
            <person name="Krutzmann J."/>
            <person name="Morin E."/>
            <person name="Arend M."/>
            <person name="Barry K.W."/>
            <person name="Binder M."/>
            <person name="Choi C."/>
            <person name="Clum A."/>
            <person name="Copeland A."/>
            <person name="Grisel N."/>
            <person name="Haridas S."/>
            <person name="Kipfer T."/>
            <person name="LaButti K."/>
            <person name="Lindquist E."/>
            <person name="Lipzen A."/>
            <person name="Maire R."/>
            <person name="Meier B."/>
            <person name="Mihaltcheva S."/>
            <person name="Molinier V."/>
            <person name="Murat C."/>
            <person name="Poggeler S."/>
            <person name="Quandt C.A."/>
            <person name="Sperisen C."/>
            <person name="Tritt A."/>
            <person name="Tisserant E."/>
            <person name="Crous P.W."/>
            <person name="Henrissat B."/>
            <person name="Nehls U."/>
            <person name="Egli S."/>
            <person name="Spatafora J.W."/>
            <person name="Grigoriev I.V."/>
            <person name="Martin F.M."/>
        </authorList>
    </citation>
    <scope>NUCLEOTIDE SEQUENCE [LARGE SCALE GENOMIC DNA]</scope>
    <source>
        <strain evidence="5 6">CBS 459.81</strain>
    </source>
</reference>
<keyword evidence="3" id="KW-0560">Oxidoreductase</keyword>
<dbReference type="InterPro" id="IPR011032">
    <property type="entry name" value="GroES-like_sf"/>
</dbReference>
<dbReference type="SUPFAM" id="SSF50129">
    <property type="entry name" value="GroES-like"/>
    <property type="match status" value="1"/>
</dbReference>
<feature type="domain" description="Enoyl reductase (ER)" evidence="4">
    <location>
        <begin position="7"/>
        <end position="343"/>
    </location>
</feature>
<comment type="subunit">
    <text evidence="2">Monomer.</text>
</comment>
<proteinExistence type="inferred from homology"/>
<dbReference type="Gene3D" id="3.40.50.720">
    <property type="entry name" value="NAD(P)-binding Rossmann-like Domain"/>
    <property type="match status" value="1"/>
</dbReference>
<dbReference type="InterPro" id="IPR036291">
    <property type="entry name" value="NAD(P)-bd_dom_sf"/>
</dbReference>
<dbReference type="Pfam" id="PF08240">
    <property type="entry name" value="ADH_N"/>
    <property type="match status" value="1"/>
</dbReference>
<dbReference type="Proteomes" id="UP000250266">
    <property type="component" value="Unassembled WGS sequence"/>
</dbReference>
<evidence type="ECO:0000313" key="5">
    <source>
        <dbReference type="EMBL" id="OCK83204.1"/>
    </source>
</evidence>
<dbReference type="InterPro" id="IPR047122">
    <property type="entry name" value="Trans-enoyl_RdTase-like"/>
</dbReference>
<dbReference type="InterPro" id="IPR013154">
    <property type="entry name" value="ADH-like_N"/>
</dbReference>
<accession>A0A8E2JHW5</accession>
<evidence type="ECO:0000259" key="4">
    <source>
        <dbReference type="SMART" id="SM00829"/>
    </source>
</evidence>